<accession>A0AAW5L948</accession>
<dbReference type="Proteomes" id="UP001204643">
    <property type="component" value="Unassembled WGS sequence"/>
</dbReference>
<evidence type="ECO:0000256" key="1">
    <source>
        <dbReference type="SAM" id="MobiDB-lite"/>
    </source>
</evidence>
<proteinExistence type="predicted"/>
<evidence type="ECO:0000313" key="3">
    <source>
        <dbReference type="Proteomes" id="UP001204643"/>
    </source>
</evidence>
<name>A0AAW5L948_BACCE</name>
<organism evidence="2 3">
    <name type="scientific">Bacillus cereus</name>
    <dbReference type="NCBI Taxonomy" id="1396"/>
    <lineage>
        <taxon>Bacteria</taxon>
        <taxon>Bacillati</taxon>
        <taxon>Bacillota</taxon>
        <taxon>Bacilli</taxon>
        <taxon>Bacillales</taxon>
        <taxon>Bacillaceae</taxon>
        <taxon>Bacillus</taxon>
        <taxon>Bacillus cereus group</taxon>
    </lineage>
</organism>
<comment type="caution">
    <text evidence="2">The sequence shown here is derived from an EMBL/GenBank/DDBJ whole genome shotgun (WGS) entry which is preliminary data.</text>
</comment>
<feature type="region of interest" description="Disordered" evidence="1">
    <location>
        <begin position="39"/>
        <end position="60"/>
    </location>
</feature>
<gene>
    <name evidence="2" type="ORF">NPM19_32540</name>
</gene>
<dbReference type="EMBL" id="JANHEB010000230">
    <property type="protein sequence ID" value="MCQ6289274.1"/>
    <property type="molecule type" value="Genomic_DNA"/>
</dbReference>
<evidence type="ECO:0000313" key="2">
    <source>
        <dbReference type="EMBL" id="MCQ6289274.1"/>
    </source>
</evidence>
<reference evidence="2" key="1">
    <citation type="submission" date="2022-07" db="EMBL/GenBank/DDBJ databases">
        <title>Identification and characterization of Bacillus thuringiensis and other Bacillus cereus group isolates from spinach by whole genome sequencing.</title>
        <authorList>
            <person name="Zao X."/>
            <person name="Zervas A."/>
            <person name="Hendriks M."/>
            <person name="Rajkovic A."/>
            <person name="Van Overbeek L."/>
            <person name="Hendriksen N.B."/>
            <person name="Uyttendaele M."/>
        </authorList>
    </citation>
    <scope>NUCLEOTIDE SEQUENCE</scope>
    <source>
        <strain evidence="2">781001F-1</strain>
    </source>
</reference>
<feature type="non-terminal residue" evidence="2">
    <location>
        <position position="1"/>
    </location>
</feature>
<sequence>VAQEWNESTPGLKAFFVNGQGGGKVMEDYYNIMEEQQALQADSKKNDEDAPNADKMKSFHKVDKEMAKLRKEYYQVKSDTAMDSEVKRSELDRLDEEMRALAREGITIFRPDYK</sequence>
<dbReference type="AlphaFoldDB" id="A0AAW5L948"/>
<feature type="compositionally biased region" description="Basic and acidic residues" evidence="1">
    <location>
        <begin position="42"/>
        <end position="60"/>
    </location>
</feature>
<protein>
    <submittedName>
        <fullName evidence="2">Uncharacterized protein</fullName>
    </submittedName>
</protein>